<gene>
    <name evidence="2" type="ORF">QJU93_10380</name>
</gene>
<sequence length="210" mass="24596">MKKILILLTFSLISITCSAHPHSWIDMKNNVLIEEGKLIGFQMEWTLDEMASSSLIYEMKVSEDKLETRKEITKDMQNTAISNHYFSYLYDENNQPIKYTTKPKNTYFEIKNNQVIFHITFYLTYPQEVKNRRFKLFTYEPSYYISMSYEDSNALLLSDVDSLCKLELKEPQINADLKEYASNLDKSDNPDENLSLGAQFSQEVVIVCKK</sequence>
<dbReference type="InterPro" id="IPR016537">
    <property type="entry name" value="UCP008159_ABC"/>
</dbReference>
<dbReference type="RefSeq" id="WP_306384645.1">
    <property type="nucleotide sequence ID" value="NZ_JASAYL010000018.1"/>
</dbReference>
<comment type="caution">
    <text evidence="2">The sequence shown here is derived from an EMBL/GenBank/DDBJ whole genome shotgun (WGS) entry which is preliminary data.</text>
</comment>
<feature type="signal peptide" evidence="1">
    <location>
        <begin position="1"/>
        <end position="19"/>
    </location>
</feature>
<dbReference type="Pfam" id="PF06226">
    <property type="entry name" value="DUF1007"/>
    <property type="match status" value="1"/>
</dbReference>
<keyword evidence="1" id="KW-0732">Signal</keyword>
<dbReference type="AlphaFoldDB" id="A0AAJ6P1L7"/>
<protein>
    <submittedName>
        <fullName evidence="2">DUF1007 family protein</fullName>
    </submittedName>
</protein>
<feature type="chain" id="PRO_5042529627" evidence="1">
    <location>
        <begin position="20"/>
        <end position="210"/>
    </location>
</feature>
<evidence type="ECO:0000313" key="3">
    <source>
        <dbReference type="Proteomes" id="UP001236239"/>
    </source>
</evidence>
<name>A0AAJ6P1L7_9PAST</name>
<evidence type="ECO:0000313" key="2">
    <source>
        <dbReference type="EMBL" id="MDP8173763.1"/>
    </source>
</evidence>
<organism evidence="2 3">
    <name type="scientific">Phocoenobacter skyensis</name>
    <dbReference type="NCBI Taxonomy" id="97481"/>
    <lineage>
        <taxon>Bacteria</taxon>
        <taxon>Pseudomonadati</taxon>
        <taxon>Pseudomonadota</taxon>
        <taxon>Gammaproteobacteria</taxon>
        <taxon>Pasteurellales</taxon>
        <taxon>Pasteurellaceae</taxon>
        <taxon>Phocoenobacter</taxon>
    </lineage>
</organism>
<proteinExistence type="predicted"/>
<evidence type="ECO:0000256" key="1">
    <source>
        <dbReference type="SAM" id="SignalP"/>
    </source>
</evidence>
<dbReference type="Proteomes" id="UP001236239">
    <property type="component" value="Unassembled WGS sequence"/>
</dbReference>
<dbReference type="PIRSF" id="PIRSF008159">
    <property type="entry name" value="UCP008159_ABC"/>
    <property type="match status" value="1"/>
</dbReference>
<accession>A0AAJ6P1L7</accession>
<reference evidence="2" key="1">
    <citation type="journal article" date="2023" name="Front. Microbiol.">
        <title>Phylogeography and host specificity of Pasteurellaceae pathogenic to sea-farmed fish in the north-east Atlantic.</title>
        <authorList>
            <person name="Gulla S."/>
            <person name="Colquhoun D.J."/>
            <person name="Olsen A.B."/>
            <person name="Spilsberg B."/>
            <person name="Lagesen K."/>
            <person name="Aakesson C.P."/>
            <person name="Strom S."/>
            <person name="Manji F."/>
            <person name="Birkbeck T.H."/>
            <person name="Nilsen H.K."/>
        </authorList>
    </citation>
    <scope>NUCLEOTIDE SEQUENCE</scope>
    <source>
        <strain evidence="2">TW16_20</strain>
    </source>
</reference>
<dbReference type="EMBL" id="JASAYQ010000024">
    <property type="protein sequence ID" value="MDP8173763.1"/>
    <property type="molecule type" value="Genomic_DNA"/>
</dbReference>
<dbReference type="InterPro" id="IPR010412">
    <property type="entry name" value="DUF1007"/>
</dbReference>